<keyword evidence="1" id="KW-0812">Transmembrane</keyword>
<feature type="transmembrane region" description="Helical" evidence="1">
    <location>
        <begin position="359"/>
        <end position="387"/>
    </location>
</feature>
<gene>
    <name evidence="2" type="ORF">H072_5440</name>
</gene>
<dbReference type="EMBL" id="AQGS01000285">
    <property type="protein sequence ID" value="EPS40640.1"/>
    <property type="molecule type" value="Genomic_DNA"/>
</dbReference>
<keyword evidence="1" id="KW-0472">Membrane</keyword>
<feature type="transmembrane region" description="Helical" evidence="1">
    <location>
        <begin position="514"/>
        <end position="532"/>
    </location>
</feature>
<keyword evidence="1" id="KW-1133">Transmembrane helix</keyword>
<dbReference type="STRING" id="1284197.S8ACB9"/>
<dbReference type="InterPro" id="IPR021840">
    <property type="entry name" value="DUF3433"/>
</dbReference>
<dbReference type="Pfam" id="PF11915">
    <property type="entry name" value="DUF3433"/>
    <property type="match status" value="1"/>
</dbReference>
<dbReference type="AlphaFoldDB" id="S8ACB9"/>
<dbReference type="OMA" id="MAQSMNG"/>
<reference evidence="3" key="2">
    <citation type="submission" date="2013-04" db="EMBL/GenBank/DDBJ databases">
        <title>Genomic mechanisms accounting for the adaptation to parasitism in nematode-trapping fungi.</title>
        <authorList>
            <person name="Ahren D.G."/>
        </authorList>
    </citation>
    <scope>NUCLEOTIDE SEQUENCE [LARGE SCALE GENOMIC DNA]</scope>
    <source>
        <strain evidence="3">CBS 200.50</strain>
    </source>
</reference>
<protein>
    <submittedName>
        <fullName evidence="2">Uncharacterized protein</fullName>
    </submittedName>
</protein>
<sequence>MLWNALKNRHWIVLTSTIALVTLNISTIFATGLFVLQVVGIESKGFINYTHQFSVTGFNPFSLDSTVSFTAFGVSSLNLTYPAGTNKQNAFQSFSFLKSQTPPLSNTTSISAPADVFSAKLDCQIANLTWDGSAKDPTQNVNEGLFYNTTAFVSGCTLKNLKLDTPPGWAGDFAQEGYYAIAVNSTCEELKTKDPVSGYRLFFAINYSTRAISTYSNVLQNYSAVVCKPSYTFQHSQVTINGNDPNDSTQVSAIKPLGDIFILPGLTGEDLSDSVLQTLAAGSSQVVSWTVTKSFDAFFTIMELMHSNQNYTAFMTPEILRTACSDTFSALGAQVAKSYLTTPVSTTVETTFTINRQRLVLQLVSVIIMDALLAILIILTIILLVSIPQEGVTPGETTSLAAFAAILSKSSGLERSLTGTSAISTDDLKTRLQNYKYFTTNNAEGDNGVKCFKVEAVETLPESEEPKHTPAELPADSWWVPSGLKWWALTILIIVPIAIIVVLEVLYRISLRDNGLLFILTGGYIHYAWVYIPATTMTVLVALAGTVDQASRAVAPYNAMRDKPAAARSGIMANPVGKLTLPALWYAFTAKQITLVATMLIVLLAPFLKIAVSGLYTSRLVDVVEVVSVQQTSWFNSSQDWADTTSTLENIISSLIVTANLSYPKWTYENLAFAELVLPNNRSSKVGDTVTVDTPALRPTLNCTVFPKDRYLSLTIGSSAYKPGPNDPPLNLTALSIYYNISMPNGCGNSAYYDSDFLWLTGSINHPETGYFGVIGSVGTTKPQCQGIIVNFGHMQNNKIENFTTVLCKPLIQSLTVKTTFLLPNFTIDASNTAPPEILESTAKTFSNQSSAAYYAFGKWEPKNAQGTNTLDPFMTALVYGKDGTPLNELLDNDILIEKVTRQYGIVAAQAVSQHIRVPESAETGNNNTTVISGDGVGKSRARLVQTEPATRVLQAVLGLMILTSIVVWFGVNGKALLPRESNNIATTGGFLAGSDVLRLVPEGANLKQTSSEWFKGHLFGFGWWEDTETGESKRRYGVGIGKSL</sequence>
<reference evidence="2 3" key="1">
    <citation type="journal article" date="2013" name="PLoS Genet.">
        <title>Genomic mechanisms accounting for the adaptation to parasitism in nematode-trapping fungi.</title>
        <authorList>
            <person name="Meerupati T."/>
            <person name="Andersson K.M."/>
            <person name="Friman E."/>
            <person name="Kumar D."/>
            <person name="Tunlid A."/>
            <person name="Ahren D."/>
        </authorList>
    </citation>
    <scope>NUCLEOTIDE SEQUENCE [LARGE SCALE GENOMIC DNA]</scope>
    <source>
        <strain evidence="2 3">CBS 200.50</strain>
    </source>
</reference>
<evidence type="ECO:0000313" key="3">
    <source>
        <dbReference type="Proteomes" id="UP000015100"/>
    </source>
</evidence>
<keyword evidence="3" id="KW-1185">Reference proteome</keyword>
<feature type="transmembrane region" description="Helical" evidence="1">
    <location>
        <begin position="12"/>
        <end position="36"/>
    </location>
</feature>
<dbReference type="PANTHER" id="PTHR37544">
    <property type="entry name" value="SPRAY-RELATED"/>
    <property type="match status" value="1"/>
</dbReference>
<feature type="transmembrane region" description="Helical" evidence="1">
    <location>
        <begin position="583"/>
        <end position="608"/>
    </location>
</feature>
<feature type="transmembrane region" description="Helical" evidence="1">
    <location>
        <begin position="486"/>
        <end position="507"/>
    </location>
</feature>
<dbReference type="OrthoDB" id="5332281at2759"/>
<name>S8ACB9_DACHA</name>
<comment type="caution">
    <text evidence="2">The sequence shown here is derived from an EMBL/GenBank/DDBJ whole genome shotgun (WGS) entry which is preliminary data.</text>
</comment>
<feature type="transmembrane region" description="Helical" evidence="1">
    <location>
        <begin position="953"/>
        <end position="972"/>
    </location>
</feature>
<proteinExistence type="predicted"/>
<evidence type="ECO:0000313" key="2">
    <source>
        <dbReference type="EMBL" id="EPS40640.1"/>
    </source>
</evidence>
<accession>S8ACB9</accession>
<dbReference type="PANTHER" id="PTHR37544:SF1">
    <property type="entry name" value="PHOSPHORIBOSYLAMINOIMIDAZOLE-SUCCINOCARBOXAMIDE SYNTHASE"/>
    <property type="match status" value="1"/>
</dbReference>
<organism evidence="2 3">
    <name type="scientific">Dactylellina haptotyla (strain CBS 200.50)</name>
    <name type="common">Nematode-trapping fungus</name>
    <name type="synonym">Monacrosporium haptotylum</name>
    <dbReference type="NCBI Taxonomy" id="1284197"/>
    <lineage>
        <taxon>Eukaryota</taxon>
        <taxon>Fungi</taxon>
        <taxon>Dikarya</taxon>
        <taxon>Ascomycota</taxon>
        <taxon>Pezizomycotina</taxon>
        <taxon>Orbiliomycetes</taxon>
        <taxon>Orbiliales</taxon>
        <taxon>Orbiliaceae</taxon>
        <taxon>Dactylellina</taxon>
    </lineage>
</organism>
<dbReference type="Proteomes" id="UP000015100">
    <property type="component" value="Unassembled WGS sequence"/>
</dbReference>
<dbReference type="eggNOG" id="ENOG502QQ7D">
    <property type="taxonomic scope" value="Eukaryota"/>
</dbReference>
<evidence type="ECO:0000256" key="1">
    <source>
        <dbReference type="SAM" id="Phobius"/>
    </source>
</evidence>
<dbReference type="HOGENOM" id="CLU_003000_0_0_1"/>